<dbReference type="EMBL" id="GL533946">
    <property type="protein sequence ID" value="EFQ93199.1"/>
    <property type="molecule type" value="Genomic_DNA"/>
</dbReference>
<evidence type="ECO:0000256" key="1">
    <source>
        <dbReference type="SAM" id="MobiDB-lite"/>
    </source>
</evidence>
<evidence type="ECO:0000313" key="3">
    <source>
        <dbReference type="Proteomes" id="UP000001067"/>
    </source>
</evidence>
<dbReference type="OrthoDB" id="3763466at2759"/>
<reference evidence="2 3" key="1">
    <citation type="journal article" date="2010" name="Genome Biol.">
        <title>A first genome assembly of the barley fungal pathogen Pyrenophora teres f. teres.</title>
        <authorList>
            <person name="Ellwood S.R."/>
            <person name="Liu Z."/>
            <person name="Syme R.A."/>
            <person name="Lai Z."/>
            <person name="Hane J.K."/>
            <person name="Keiper F."/>
            <person name="Moffat C.S."/>
            <person name="Oliver R.P."/>
            <person name="Friesen T.L."/>
        </authorList>
    </citation>
    <scope>NUCLEOTIDE SEQUENCE [LARGE SCALE GENOMIC DNA]</scope>
    <source>
        <strain evidence="2 3">0-1</strain>
    </source>
</reference>
<dbReference type="KEGG" id="pte:PTT_09475"/>
<sequence length="210" mass="24173">MSNAFVRGYARDLPRAVKWRQSLDEIRRIKQRPGFELTIILTQKHIRLNVWPEFLEALQPLVMEFKMEGAQVKFTFRELDLPPLVTKPVSEWRQEAATFFDTQTPRLRTWHQAYLAENNPDYDPNDASHTDGEDKQPGDDLSPPQEEAGHESVYSDMNDEPQIKGTLLINCGSMDQDYLDPMDRIADIQSDLKELQKLIAAAVKSGDLKM</sequence>
<evidence type="ECO:0000313" key="2">
    <source>
        <dbReference type="EMBL" id="EFQ93199.1"/>
    </source>
</evidence>
<dbReference type="HOGENOM" id="CLU_1310684_0_0_1"/>
<gene>
    <name evidence="2" type="ORF">PTT_09475</name>
</gene>
<dbReference type="Proteomes" id="UP000001067">
    <property type="component" value="Unassembled WGS sequence"/>
</dbReference>
<proteinExistence type="predicted"/>
<feature type="compositionally biased region" description="Basic and acidic residues" evidence="1">
    <location>
        <begin position="126"/>
        <end position="138"/>
    </location>
</feature>
<organism evidence="3">
    <name type="scientific">Pyrenophora teres f. teres (strain 0-1)</name>
    <name type="common">Barley net blotch fungus</name>
    <name type="synonym">Drechslera teres f. teres</name>
    <dbReference type="NCBI Taxonomy" id="861557"/>
    <lineage>
        <taxon>Eukaryota</taxon>
        <taxon>Fungi</taxon>
        <taxon>Dikarya</taxon>
        <taxon>Ascomycota</taxon>
        <taxon>Pezizomycotina</taxon>
        <taxon>Dothideomycetes</taxon>
        <taxon>Pleosporomycetidae</taxon>
        <taxon>Pleosporales</taxon>
        <taxon>Pleosporineae</taxon>
        <taxon>Pleosporaceae</taxon>
        <taxon>Pyrenophora</taxon>
    </lineage>
</organism>
<protein>
    <submittedName>
        <fullName evidence="2">Uncharacterized protein</fullName>
    </submittedName>
</protein>
<keyword evidence="3" id="KW-1185">Reference proteome</keyword>
<name>E3RM36_PYRTT</name>
<accession>E3RM36</accession>
<feature type="region of interest" description="Disordered" evidence="1">
    <location>
        <begin position="117"/>
        <end position="159"/>
    </location>
</feature>
<dbReference type="AlphaFoldDB" id="E3RM36"/>